<evidence type="ECO:0000313" key="3">
    <source>
        <dbReference type="Proteomes" id="UP001607302"/>
    </source>
</evidence>
<reference evidence="2 3" key="1">
    <citation type="journal article" date="2024" name="Ann. Entomol. Soc. Am.">
        <title>Genomic analyses of the southern and eastern yellowjacket wasps (Hymenoptera: Vespidae) reveal evolutionary signatures of social life.</title>
        <authorList>
            <person name="Catto M.A."/>
            <person name="Caine P.B."/>
            <person name="Orr S.E."/>
            <person name="Hunt B.G."/>
            <person name="Goodisman M.A.D."/>
        </authorList>
    </citation>
    <scope>NUCLEOTIDE SEQUENCE [LARGE SCALE GENOMIC DNA]</scope>
    <source>
        <strain evidence="2">233</strain>
        <tissue evidence="2">Head and thorax</tissue>
    </source>
</reference>
<dbReference type="EMBL" id="JAUDFV010000064">
    <property type="protein sequence ID" value="KAL2735539.1"/>
    <property type="molecule type" value="Genomic_DNA"/>
</dbReference>
<evidence type="ECO:0000256" key="1">
    <source>
        <dbReference type="SAM" id="MobiDB-lite"/>
    </source>
</evidence>
<keyword evidence="3" id="KW-1185">Reference proteome</keyword>
<evidence type="ECO:0000313" key="2">
    <source>
        <dbReference type="EMBL" id="KAL2735539.1"/>
    </source>
</evidence>
<proteinExistence type="predicted"/>
<protein>
    <submittedName>
        <fullName evidence="2">Hippocampus abundant transcript 1 protein</fullName>
    </submittedName>
</protein>
<sequence>MFLRRATPRIDEIEKTKESVRAVREYARQGLKEGRRHDHTKPKVHHEGWSHYGTENFIELHFNAHKRLK</sequence>
<dbReference type="Proteomes" id="UP001607302">
    <property type="component" value="Unassembled WGS sequence"/>
</dbReference>
<name>A0ABD2BSF6_VESSQ</name>
<dbReference type="AlphaFoldDB" id="A0ABD2BSF6"/>
<gene>
    <name evidence="2" type="ORF">V1478_003179</name>
</gene>
<feature type="region of interest" description="Disordered" evidence="1">
    <location>
        <begin position="28"/>
        <end position="48"/>
    </location>
</feature>
<organism evidence="2 3">
    <name type="scientific">Vespula squamosa</name>
    <name type="common">Southern yellow jacket</name>
    <name type="synonym">Wasp</name>
    <dbReference type="NCBI Taxonomy" id="30214"/>
    <lineage>
        <taxon>Eukaryota</taxon>
        <taxon>Metazoa</taxon>
        <taxon>Ecdysozoa</taxon>
        <taxon>Arthropoda</taxon>
        <taxon>Hexapoda</taxon>
        <taxon>Insecta</taxon>
        <taxon>Pterygota</taxon>
        <taxon>Neoptera</taxon>
        <taxon>Endopterygota</taxon>
        <taxon>Hymenoptera</taxon>
        <taxon>Apocrita</taxon>
        <taxon>Aculeata</taxon>
        <taxon>Vespoidea</taxon>
        <taxon>Vespidae</taxon>
        <taxon>Vespinae</taxon>
        <taxon>Vespula</taxon>
    </lineage>
</organism>
<accession>A0ABD2BSF6</accession>
<comment type="caution">
    <text evidence="2">The sequence shown here is derived from an EMBL/GenBank/DDBJ whole genome shotgun (WGS) entry which is preliminary data.</text>
</comment>